<feature type="region of interest" description="Disordered" evidence="1">
    <location>
        <begin position="53"/>
        <end position="97"/>
    </location>
</feature>
<dbReference type="EMBL" id="PYDT01000001">
    <property type="protein sequence ID" value="THU73096.1"/>
    <property type="molecule type" value="Genomic_DNA"/>
</dbReference>
<evidence type="ECO:0000256" key="1">
    <source>
        <dbReference type="SAM" id="MobiDB-lite"/>
    </source>
</evidence>
<feature type="region of interest" description="Disordered" evidence="1">
    <location>
        <begin position="1"/>
        <end position="31"/>
    </location>
</feature>
<evidence type="ECO:0000313" key="3">
    <source>
        <dbReference type="Proteomes" id="UP000317650"/>
    </source>
</evidence>
<dbReference type="Proteomes" id="UP000317650">
    <property type="component" value="Chromosome 4"/>
</dbReference>
<name>A0A4S8KD41_MUSBA</name>
<feature type="compositionally biased region" description="Basic and acidic residues" evidence="1">
    <location>
        <begin position="14"/>
        <end position="23"/>
    </location>
</feature>
<proteinExistence type="predicted"/>
<reference evidence="2 3" key="1">
    <citation type="journal article" date="2019" name="Nat. Plants">
        <title>Genome sequencing of Musa balbisiana reveals subgenome evolution and function divergence in polyploid bananas.</title>
        <authorList>
            <person name="Yao X."/>
        </authorList>
    </citation>
    <scope>NUCLEOTIDE SEQUENCE [LARGE SCALE GENOMIC DNA]</scope>
    <source>
        <strain evidence="3">cv. DH-PKW</strain>
        <tissue evidence="2">Leaves</tissue>
    </source>
</reference>
<accession>A0A4S8KD41</accession>
<organism evidence="2 3">
    <name type="scientific">Musa balbisiana</name>
    <name type="common">Banana</name>
    <dbReference type="NCBI Taxonomy" id="52838"/>
    <lineage>
        <taxon>Eukaryota</taxon>
        <taxon>Viridiplantae</taxon>
        <taxon>Streptophyta</taxon>
        <taxon>Embryophyta</taxon>
        <taxon>Tracheophyta</taxon>
        <taxon>Spermatophyta</taxon>
        <taxon>Magnoliopsida</taxon>
        <taxon>Liliopsida</taxon>
        <taxon>Zingiberales</taxon>
        <taxon>Musaceae</taxon>
        <taxon>Musa</taxon>
    </lineage>
</organism>
<gene>
    <name evidence="2" type="ORF">C4D60_Mb04t19200</name>
</gene>
<dbReference type="AlphaFoldDB" id="A0A4S8KD41"/>
<sequence>MSRAGKPRRGGGLGRHEAEEHVSGGRAAPRRWSRAICGRGARLGRAGRAEEVVSVGMRPRSTSRAGRPRRGGGLGRYAAEEHVSGGQAAPRMWSRAA</sequence>
<keyword evidence="3" id="KW-1185">Reference proteome</keyword>
<comment type="caution">
    <text evidence="2">The sequence shown here is derived from an EMBL/GenBank/DDBJ whole genome shotgun (WGS) entry which is preliminary data.</text>
</comment>
<protein>
    <submittedName>
        <fullName evidence="2">Uncharacterized protein</fullName>
    </submittedName>
</protein>
<evidence type="ECO:0000313" key="2">
    <source>
        <dbReference type="EMBL" id="THU73096.1"/>
    </source>
</evidence>